<comment type="caution">
    <text evidence="2">The sequence shown here is derived from an EMBL/GenBank/DDBJ whole genome shotgun (WGS) entry which is preliminary data.</text>
</comment>
<dbReference type="Proteomes" id="UP000315983">
    <property type="component" value="Unassembled WGS sequence"/>
</dbReference>
<proteinExistence type="predicted"/>
<dbReference type="Proteomes" id="UP000677457">
    <property type="component" value="Unassembled WGS sequence"/>
</dbReference>
<dbReference type="EMBL" id="BOQM01000006">
    <property type="protein sequence ID" value="GIM82749.1"/>
    <property type="molecule type" value="Genomic_DNA"/>
</dbReference>
<reference evidence="1 4" key="2">
    <citation type="submission" date="2021-03" db="EMBL/GenBank/DDBJ databases">
        <title>Whole genome shotgun sequence of Salinispora arenicola NBRC 105043.</title>
        <authorList>
            <person name="Komaki H."/>
            <person name="Tamura T."/>
        </authorList>
    </citation>
    <scope>NUCLEOTIDE SEQUENCE [LARGE SCALE GENOMIC DNA]</scope>
    <source>
        <strain evidence="1 4">NBRC 105043</strain>
    </source>
</reference>
<organism evidence="2 3">
    <name type="scientific">Salinispora arenicola</name>
    <dbReference type="NCBI Taxonomy" id="168697"/>
    <lineage>
        <taxon>Bacteria</taxon>
        <taxon>Bacillati</taxon>
        <taxon>Actinomycetota</taxon>
        <taxon>Actinomycetes</taxon>
        <taxon>Micromonosporales</taxon>
        <taxon>Micromonosporaceae</taxon>
        <taxon>Salinispora</taxon>
    </lineage>
</organism>
<reference evidence="2 3" key="1">
    <citation type="submission" date="2019-06" db="EMBL/GenBank/DDBJ databases">
        <title>Sequencing the genomes of 1000 actinobacteria strains.</title>
        <authorList>
            <person name="Klenk H.-P."/>
        </authorList>
    </citation>
    <scope>NUCLEOTIDE SEQUENCE [LARGE SCALE GENOMIC DNA]</scope>
    <source>
        <strain evidence="2 3">DSM 44819</strain>
    </source>
</reference>
<dbReference type="RefSeq" id="WP_016810669.1">
    <property type="nucleotide sequence ID" value="NZ_BOQM01000006.1"/>
</dbReference>
<protein>
    <submittedName>
        <fullName evidence="2">Uncharacterized protein</fullName>
    </submittedName>
</protein>
<evidence type="ECO:0000313" key="3">
    <source>
        <dbReference type="Proteomes" id="UP000315983"/>
    </source>
</evidence>
<evidence type="ECO:0000313" key="1">
    <source>
        <dbReference type="EMBL" id="GIM82749.1"/>
    </source>
</evidence>
<dbReference type="EMBL" id="VFOL01000001">
    <property type="protein sequence ID" value="TQL35890.1"/>
    <property type="molecule type" value="Genomic_DNA"/>
</dbReference>
<name>A0A542XJD2_SALAC</name>
<keyword evidence="4" id="KW-1185">Reference proteome</keyword>
<gene>
    <name evidence="2" type="ORF">FB564_0959</name>
    <name evidence="1" type="ORF">Sar04_08780</name>
</gene>
<dbReference type="GeneID" id="93770286"/>
<sequence>MPVAFPDIGDIIADLISHLLAVVRLIRDTPARTLVDNLVRGPRHLGGPPAAEVGDAIVNGYVGR</sequence>
<evidence type="ECO:0000313" key="4">
    <source>
        <dbReference type="Proteomes" id="UP000677457"/>
    </source>
</evidence>
<accession>A0A542XJD2</accession>
<evidence type="ECO:0000313" key="2">
    <source>
        <dbReference type="EMBL" id="TQL35890.1"/>
    </source>
</evidence>
<dbReference type="AlphaFoldDB" id="A0A542XJD2"/>